<evidence type="ECO:0000313" key="6">
    <source>
        <dbReference type="Proteomes" id="UP000654345"/>
    </source>
</evidence>
<gene>
    <name evidence="5" type="ORF">KSB_19420</name>
</gene>
<proteinExistence type="inferred from homology"/>
<name>A0ABQ3UL94_9CHLR</name>
<evidence type="ECO:0000313" key="5">
    <source>
        <dbReference type="EMBL" id="GHO53467.1"/>
    </source>
</evidence>
<comment type="caution">
    <text evidence="5">The sequence shown here is derived from an EMBL/GenBank/DDBJ whole genome shotgun (WGS) entry which is preliminary data.</text>
</comment>
<dbReference type="InterPro" id="IPR013216">
    <property type="entry name" value="Methyltransf_11"/>
</dbReference>
<dbReference type="InterPro" id="IPR029063">
    <property type="entry name" value="SAM-dependent_MTases_sf"/>
</dbReference>
<dbReference type="EMBL" id="BNJG01000001">
    <property type="protein sequence ID" value="GHO53467.1"/>
    <property type="molecule type" value="Genomic_DNA"/>
</dbReference>
<dbReference type="Proteomes" id="UP000654345">
    <property type="component" value="Unassembled WGS sequence"/>
</dbReference>
<reference evidence="5 6" key="1">
    <citation type="journal article" date="2021" name="Int. J. Syst. Evol. Microbiol.">
        <title>Reticulibacter mediterranei gen. nov., sp. nov., within the new family Reticulibacteraceae fam. nov., and Ktedonospora formicarum gen. nov., sp. nov., Ktedonobacter robiniae sp. nov., Dictyobacter formicarum sp. nov. and Dictyobacter arantiisoli sp. nov., belonging to the class Ktedonobacteria.</title>
        <authorList>
            <person name="Yabe S."/>
            <person name="Zheng Y."/>
            <person name="Wang C.M."/>
            <person name="Sakai Y."/>
            <person name="Abe K."/>
            <person name="Yokota A."/>
            <person name="Donadio S."/>
            <person name="Cavaletti L."/>
            <person name="Monciardini P."/>
        </authorList>
    </citation>
    <scope>NUCLEOTIDE SEQUENCE [LARGE SCALE GENOMIC DNA]</scope>
    <source>
        <strain evidence="5 6">SOSP1-30</strain>
    </source>
</reference>
<dbReference type="GO" id="GO:0008168">
    <property type="term" value="F:methyltransferase activity"/>
    <property type="evidence" value="ECO:0007669"/>
    <property type="project" value="UniProtKB-KW"/>
</dbReference>
<dbReference type="RefSeq" id="WP_201370294.1">
    <property type="nucleotide sequence ID" value="NZ_BNJG01000001.1"/>
</dbReference>
<comment type="similarity">
    <text evidence="1">Belongs to the methyltransferase superfamily.</text>
</comment>
<dbReference type="InterPro" id="IPR051052">
    <property type="entry name" value="Diverse_substrate_MTase"/>
</dbReference>
<dbReference type="CDD" id="cd02440">
    <property type="entry name" value="AdoMet_MTases"/>
    <property type="match status" value="1"/>
</dbReference>
<keyword evidence="6" id="KW-1185">Reference proteome</keyword>
<dbReference type="PANTHER" id="PTHR44942">
    <property type="entry name" value="METHYLTRANSF_11 DOMAIN-CONTAINING PROTEIN"/>
    <property type="match status" value="1"/>
</dbReference>
<sequence>MNYFADADVARRYATFRPYFHPLVISKVQNALHLDTPVKKALDVACGTGQSTRALKHIADQVIGCDLSPEMLAAATELPGVSYILAPAEQLPFDGASIDLITISSAFHWVDRMRFLPEAARVLRSGGWLVIYDNSFEGSMRENQAFEQWVAQQYLTQYPVTPRENKPLDPYVLAEHGLRFIREERYVNEVLFTREDLVRYLMTKSLVISVLERGERSQEEVYLSLLEQVSPFFTSEHGTFRFSGYIWYIRKENTTRAADR</sequence>
<dbReference type="PANTHER" id="PTHR44942:SF4">
    <property type="entry name" value="METHYLTRANSFERASE TYPE 11 DOMAIN-CONTAINING PROTEIN"/>
    <property type="match status" value="1"/>
</dbReference>
<dbReference type="Gene3D" id="3.40.50.150">
    <property type="entry name" value="Vaccinia Virus protein VP39"/>
    <property type="match status" value="1"/>
</dbReference>
<evidence type="ECO:0000256" key="1">
    <source>
        <dbReference type="ARBA" id="ARBA00008361"/>
    </source>
</evidence>
<accession>A0ABQ3UL94</accession>
<evidence type="ECO:0000256" key="2">
    <source>
        <dbReference type="ARBA" id="ARBA00022603"/>
    </source>
</evidence>
<evidence type="ECO:0000259" key="4">
    <source>
        <dbReference type="Pfam" id="PF08241"/>
    </source>
</evidence>
<evidence type="ECO:0000256" key="3">
    <source>
        <dbReference type="ARBA" id="ARBA00022679"/>
    </source>
</evidence>
<dbReference type="Pfam" id="PF08241">
    <property type="entry name" value="Methyltransf_11"/>
    <property type="match status" value="1"/>
</dbReference>
<dbReference type="SUPFAM" id="SSF53335">
    <property type="entry name" value="S-adenosyl-L-methionine-dependent methyltransferases"/>
    <property type="match status" value="1"/>
</dbReference>
<keyword evidence="2 5" id="KW-0489">Methyltransferase</keyword>
<protein>
    <submittedName>
        <fullName evidence="5">Methyltransferase type 11</fullName>
    </submittedName>
</protein>
<organism evidence="5 6">
    <name type="scientific">Ktedonobacter robiniae</name>
    <dbReference type="NCBI Taxonomy" id="2778365"/>
    <lineage>
        <taxon>Bacteria</taxon>
        <taxon>Bacillati</taxon>
        <taxon>Chloroflexota</taxon>
        <taxon>Ktedonobacteria</taxon>
        <taxon>Ktedonobacterales</taxon>
        <taxon>Ktedonobacteraceae</taxon>
        <taxon>Ktedonobacter</taxon>
    </lineage>
</organism>
<keyword evidence="3" id="KW-0808">Transferase</keyword>
<feature type="domain" description="Methyltransferase type 11" evidence="4">
    <location>
        <begin position="42"/>
        <end position="131"/>
    </location>
</feature>
<dbReference type="GO" id="GO:0032259">
    <property type="term" value="P:methylation"/>
    <property type="evidence" value="ECO:0007669"/>
    <property type="project" value="UniProtKB-KW"/>
</dbReference>